<comment type="caution">
    <text evidence="2">The sequence shown here is derived from an EMBL/GenBank/DDBJ whole genome shotgun (WGS) entry which is preliminary data.</text>
</comment>
<evidence type="ECO:0000256" key="1">
    <source>
        <dbReference type="SAM" id="SignalP"/>
    </source>
</evidence>
<reference evidence="2 3" key="1">
    <citation type="journal article" date="2019" name="Nat. Med.">
        <title>A library of human gut bacterial isolates paired with longitudinal multiomics data enables mechanistic microbiome research.</title>
        <authorList>
            <person name="Poyet M."/>
            <person name="Groussin M."/>
            <person name="Gibbons S.M."/>
            <person name="Avila-Pacheco J."/>
            <person name="Jiang X."/>
            <person name="Kearney S.M."/>
            <person name="Perrotta A.R."/>
            <person name="Berdy B."/>
            <person name="Zhao S."/>
            <person name="Lieberman T.D."/>
            <person name="Swanson P.K."/>
            <person name="Smith M."/>
            <person name="Roesemann S."/>
            <person name="Alexander J.E."/>
            <person name="Rich S.A."/>
            <person name="Livny J."/>
            <person name="Vlamakis H."/>
            <person name="Clish C."/>
            <person name="Bullock K."/>
            <person name="Deik A."/>
            <person name="Scott J."/>
            <person name="Pierce K.A."/>
            <person name="Xavier R.J."/>
            <person name="Alm E.J."/>
        </authorList>
    </citation>
    <scope>NUCLEOTIDE SEQUENCE [LARGE SCALE GENOMIC DNA]</scope>
    <source>
        <strain evidence="2 3">BIOML-A25</strain>
    </source>
</reference>
<accession>A0A6H9Q9B5</accession>
<evidence type="ECO:0008006" key="4">
    <source>
        <dbReference type="Google" id="ProtNLM"/>
    </source>
</evidence>
<protein>
    <recommendedName>
        <fullName evidence="4">Fimbrillin-A associated anchor proteins Mfa1 and Mfa2</fullName>
    </recommendedName>
</protein>
<evidence type="ECO:0000313" key="2">
    <source>
        <dbReference type="EMBL" id="KAA5473178.1"/>
    </source>
</evidence>
<sequence>MKASFYHIVYGVSVGILLALAACNQDSIRDIHDNSRESEAMFAISFKMPETRESGDGGSGGNGYEEGIGYENYIEMIDNNYRIYFFDPGSNKFIAELHQTTGTSFGTSEYRITGTVPEEVCRHNRLSVMVVANWMRYGNLIPGHNHIDDVINAEWAQFDILDKFELDPARGRLMPFYGFGTYDNVTFRKGEVTRLDEPVALLRAMAKVEVVLDMPAVDDVKVEICGYNAKGCCTPVFSEHDNYDHRNWDEDYTRELHLAGGKNDSDATSNRKELQRIDDGTGKPKWIAYLPEYCNSHNTNAAYIEVRFGSNPPYRIDFAEYENGRKLEDSQMNIYRNNLYRYTGILKDNAVIVFSVTVDPFEVLPDEDVELNE</sequence>
<keyword evidence="1" id="KW-0732">Signal</keyword>
<proteinExistence type="predicted"/>
<feature type="chain" id="PRO_5026336370" description="Fimbrillin-A associated anchor proteins Mfa1 and Mfa2" evidence="1">
    <location>
        <begin position="22"/>
        <end position="373"/>
    </location>
</feature>
<feature type="signal peptide" evidence="1">
    <location>
        <begin position="1"/>
        <end position="21"/>
    </location>
</feature>
<dbReference type="RefSeq" id="WP_130057223.1">
    <property type="nucleotide sequence ID" value="NZ_RCXH01000013.1"/>
</dbReference>
<gene>
    <name evidence="2" type="ORF">F2Y39_18380</name>
</gene>
<dbReference type="Proteomes" id="UP000427825">
    <property type="component" value="Unassembled WGS sequence"/>
</dbReference>
<dbReference type="AlphaFoldDB" id="A0A6H9Q9B5"/>
<dbReference type="PROSITE" id="PS51257">
    <property type="entry name" value="PROKAR_LIPOPROTEIN"/>
    <property type="match status" value="1"/>
</dbReference>
<organism evidence="2 3">
    <name type="scientific">Bacteroides caccae</name>
    <dbReference type="NCBI Taxonomy" id="47678"/>
    <lineage>
        <taxon>Bacteria</taxon>
        <taxon>Pseudomonadati</taxon>
        <taxon>Bacteroidota</taxon>
        <taxon>Bacteroidia</taxon>
        <taxon>Bacteroidales</taxon>
        <taxon>Bacteroidaceae</taxon>
        <taxon>Bacteroides</taxon>
    </lineage>
</organism>
<evidence type="ECO:0000313" key="3">
    <source>
        <dbReference type="Proteomes" id="UP000427825"/>
    </source>
</evidence>
<dbReference type="EMBL" id="VVYJ01000012">
    <property type="protein sequence ID" value="KAA5473178.1"/>
    <property type="molecule type" value="Genomic_DNA"/>
</dbReference>
<name>A0A6H9Q9B5_9BACE</name>